<sequence>MELKRMKQPKWVLALIIAAGALAASAEASADSDPIRLSVNGTLVESGTTPIAVKGSVLVPLRTAAEALGASIEWQSGSRTVVLSKWATRAALTAGSDEAKIVRWTTLSEAVKLGTTPKLIDGRMYVPIRFLSDTFGYVVYYSSGTVYIRDPISPAQQETLASGSLVEARKLVLTASRISRSDVEPLDGRATGESFGTYRLFPEDEALRYLVLSEDCITYWEYQDGFMVATWTARVGEAEVGIRNFLNGSWTEERGSKPDLEAQSYYYYLQEYSMDTYTEASGRLSSDGTMTSAAYNLDVGGSPVYQAEMLYANSGEVRAEKIGVGR</sequence>
<reference evidence="3 4" key="1">
    <citation type="submission" date="2019-04" db="EMBL/GenBank/DDBJ databases">
        <title>Cohnella sp. nov. isolated from preserved vegetables.</title>
        <authorList>
            <person name="Lin S.-Y."/>
            <person name="Hung M.-H."/>
            <person name="Young C.-C."/>
        </authorList>
    </citation>
    <scope>NUCLEOTIDE SEQUENCE [LARGE SCALE GENOMIC DNA]</scope>
    <source>
        <strain evidence="3 4">CC-MHH1044</strain>
    </source>
</reference>
<evidence type="ECO:0000313" key="3">
    <source>
        <dbReference type="EMBL" id="THF75762.1"/>
    </source>
</evidence>
<evidence type="ECO:0000259" key="2">
    <source>
        <dbReference type="Pfam" id="PF07833"/>
    </source>
</evidence>
<dbReference type="Proteomes" id="UP000310636">
    <property type="component" value="Unassembled WGS sequence"/>
</dbReference>
<keyword evidence="4" id="KW-1185">Reference proteome</keyword>
<feature type="signal peptide" evidence="1">
    <location>
        <begin position="1"/>
        <end position="30"/>
    </location>
</feature>
<feature type="domain" description="Copper amine oxidase-like N-terminal" evidence="2">
    <location>
        <begin position="39"/>
        <end position="145"/>
    </location>
</feature>
<evidence type="ECO:0000313" key="4">
    <source>
        <dbReference type="Proteomes" id="UP000310636"/>
    </source>
</evidence>
<dbReference type="AlphaFoldDB" id="A0A4S4BNA8"/>
<protein>
    <submittedName>
        <fullName evidence="3">Copper amine oxidase N-terminal domain-containing protein</fullName>
    </submittedName>
</protein>
<proteinExistence type="predicted"/>
<dbReference type="SUPFAM" id="SSF55383">
    <property type="entry name" value="Copper amine oxidase, domain N"/>
    <property type="match status" value="1"/>
</dbReference>
<dbReference type="InterPro" id="IPR012854">
    <property type="entry name" value="Cu_amine_oxidase-like_N"/>
</dbReference>
<name>A0A4S4BNA8_9BACL</name>
<organism evidence="3 4">
    <name type="scientific">Cohnella fermenti</name>
    <dbReference type="NCBI Taxonomy" id="2565925"/>
    <lineage>
        <taxon>Bacteria</taxon>
        <taxon>Bacillati</taxon>
        <taxon>Bacillota</taxon>
        <taxon>Bacilli</taxon>
        <taxon>Bacillales</taxon>
        <taxon>Paenibacillaceae</taxon>
        <taxon>Cohnella</taxon>
    </lineage>
</organism>
<keyword evidence="1" id="KW-0732">Signal</keyword>
<dbReference type="OrthoDB" id="2005648at2"/>
<dbReference type="EMBL" id="SSOB01000029">
    <property type="protein sequence ID" value="THF75762.1"/>
    <property type="molecule type" value="Genomic_DNA"/>
</dbReference>
<evidence type="ECO:0000256" key="1">
    <source>
        <dbReference type="SAM" id="SignalP"/>
    </source>
</evidence>
<dbReference type="Pfam" id="PF07833">
    <property type="entry name" value="Cu_amine_oxidN1"/>
    <property type="match status" value="1"/>
</dbReference>
<accession>A0A4S4BNA8</accession>
<comment type="caution">
    <text evidence="3">The sequence shown here is derived from an EMBL/GenBank/DDBJ whole genome shotgun (WGS) entry which is preliminary data.</text>
</comment>
<dbReference type="InterPro" id="IPR036582">
    <property type="entry name" value="Mao_N_sf"/>
</dbReference>
<gene>
    <name evidence="3" type="ORF">E6C55_21150</name>
</gene>
<dbReference type="Gene3D" id="3.30.457.10">
    <property type="entry name" value="Copper amine oxidase-like, N-terminal domain"/>
    <property type="match status" value="1"/>
</dbReference>
<feature type="chain" id="PRO_5020766125" evidence="1">
    <location>
        <begin position="31"/>
        <end position="326"/>
    </location>
</feature>